<comment type="caution">
    <text evidence="2">The sequence shown here is derived from an EMBL/GenBank/DDBJ whole genome shotgun (WGS) entry which is preliminary data.</text>
</comment>
<evidence type="ECO:0000259" key="1">
    <source>
        <dbReference type="Pfam" id="PF00089"/>
    </source>
</evidence>
<dbReference type="SUPFAM" id="SSF50494">
    <property type="entry name" value="Trypsin-like serine proteases"/>
    <property type="match status" value="1"/>
</dbReference>
<accession>A0A835G943</accession>
<organism evidence="2 3">
    <name type="scientific">Spodoptera exigua</name>
    <name type="common">Beet armyworm</name>
    <name type="synonym">Noctua fulgens</name>
    <dbReference type="NCBI Taxonomy" id="7107"/>
    <lineage>
        <taxon>Eukaryota</taxon>
        <taxon>Metazoa</taxon>
        <taxon>Ecdysozoa</taxon>
        <taxon>Arthropoda</taxon>
        <taxon>Hexapoda</taxon>
        <taxon>Insecta</taxon>
        <taxon>Pterygota</taxon>
        <taxon>Neoptera</taxon>
        <taxon>Endopterygota</taxon>
        <taxon>Lepidoptera</taxon>
        <taxon>Glossata</taxon>
        <taxon>Ditrysia</taxon>
        <taxon>Noctuoidea</taxon>
        <taxon>Noctuidae</taxon>
        <taxon>Amphipyrinae</taxon>
        <taxon>Spodoptera</taxon>
    </lineage>
</organism>
<feature type="non-terminal residue" evidence="2">
    <location>
        <position position="278"/>
    </location>
</feature>
<dbReference type="Gene3D" id="2.40.10.10">
    <property type="entry name" value="Trypsin-like serine proteases"/>
    <property type="match status" value="1"/>
</dbReference>
<evidence type="ECO:0000313" key="3">
    <source>
        <dbReference type="Proteomes" id="UP000648187"/>
    </source>
</evidence>
<keyword evidence="3" id="KW-1185">Reference proteome</keyword>
<sequence length="278" mass="32010">YGSLNNYYVNAKEVAESQYPWIARVIHSRSSYVPHICTAVCIADAIFITASRCIYTLKVNYTRILHNTKFYNALAFVVPSVPTPQAFDDIGFVVVHSKNSRNSWRTIKPFNAVNRTDGAFRWFSKVETSYGKNDYKVVGYAMLKGIDKIRAPERQYHLTELNVIVSLDLCHRTLAENLKLKVYRLPCYHSCTYKQFLNGDSRCKNYHGVEGGAIINTRSNQLLGIATWGYHHAKFEFPVGFSVVNSRNFYNDLRCARRIRDDNGLRIVKGYYQKLCDK</sequence>
<dbReference type="InterPro" id="IPR043504">
    <property type="entry name" value="Peptidase_S1_PA_chymotrypsin"/>
</dbReference>
<dbReference type="Pfam" id="PF00089">
    <property type="entry name" value="Trypsin"/>
    <property type="match status" value="1"/>
</dbReference>
<dbReference type="GO" id="GO:0004252">
    <property type="term" value="F:serine-type endopeptidase activity"/>
    <property type="evidence" value="ECO:0007669"/>
    <property type="project" value="InterPro"/>
</dbReference>
<dbReference type="Proteomes" id="UP000648187">
    <property type="component" value="Unassembled WGS sequence"/>
</dbReference>
<dbReference type="AlphaFoldDB" id="A0A835G943"/>
<feature type="domain" description="Peptidase S1" evidence="1">
    <location>
        <begin position="9"/>
        <end position="243"/>
    </location>
</feature>
<dbReference type="InterPro" id="IPR009003">
    <property type="entry name" value="Peptidase_S1_PA"/>
</dbReference>
<proteinExistence type="predicted"/>
<gene>
    <name evidence="2" type="ORF">HW555_011587</name>
</gene>
<name>A0A835G943_SPOEX</name>
<reference evidence="2" key="1">
    <citation type="submission" date="2020-08" db="EMBL/GenBank/DDBJ databases">
        <title>Spodoptera exigua strain:BAW_Kor-Di-RS1 Genome sequencing and assembly.</title>
        <authorList>
            <person name="Kim J."/>
            <person name="Nam H.Y."/>
            <person name="Kwon M."/>
            <person name="Choi J.H."/>
            <person name="Cho S.R."/>
            <person name="Kim G.-H."/>
        </authorList>
    </citation>
    <scope>NUCLEOTIDE SEQUENCE</scope>
    <source>
        <strain evidence="2">BAW_Kor-Di-RS1</strain>
        <tissue evidence="2">Whole-body</tissue>
    </source>
</reference>
<dbReference type="GO" id="GO:0006508">
    <property type="term" value="P:proteolysis"/>
    <property type="evidence" value="ECO:0007669"/>
    <property type="project" value="InterPro"/>
</dbReference>
<dbReference type="InterPro" id="IPR001254">
    <property type="entry name" value="Trypsin_dom"/>
</dbReference>
<dbReference type="EMBL" id="JACKWZ010000356">
    <property type="protein sequence ID" value="KAF9408872.1"/>
    <property type="molecule type" value="Genomic_DNA"/>
</dbReference>
<evidence type="ECO:0000313" key="2">
    <source>
        <dbReference type="EMBL" id="KAF9408872.1"/>
    </source>
</evidence>
<protein>
    <recommendedName>
        <fullName evidence="1">Peptidase S1 domain-containing protein</fullName>
    </recommendedName>
</protein>